<evidence type="ECO:0000256" key="4">
    <source>
        <dbReference type="ARBA" id="ARBA00022679"/>
    </source>
</evidence>
<comment type="subcellular location">
    <subcellularLocation>
        <location evidence="1">Cell membrane</location>
    </subcellularLocation>
</comment>
<evidence type="ECO:0000256" key="1">
    <source>
        <dbReference type="ARBA" id="ARBA00004236"/>
    </source>
</evidence>
<organism evidence="8">
    <name type="scientific">hydrothermal vent metagenome</name>
    <dbReference type="NCBI Taxonomy" id="652676"/>
    <lineage>
        <taxon>unclassified sequences</taxon>
        <taxon>metagenomes</taxon>
        <taxon>ecological metagenomes</taxon>
    </lineage>
</organism>
<protein>
    <recommendedName>
        <fullName evidence="7">Glycosyltransferase 2-like domain-containing protein</fullName>
    </recommendedName>
</protein>
<evidence type="ECO:0000256" key="6">
    <source>
        <dbReference type="SAM" id="Phobius"/>
    </source>
</evidence>
<evidence type="ECO:0000256" key="2">
    <source>
        <dbReference type="ARBA" id="ARBA00022475"/>
    </source>
</evidence>
<dbReference type="Pfam" id="PF00535">
    <property type="entry name" value="Glycos_transf_2"/>
    <property type="match status" value="1"/>
</dbReference>
<keyword evidence="2" id="KW-1003">Cell membrane</keyword>
<dbReference type="InterPro" id="IPR001173">
    <property type="entry name" value="Glyco_trans_2-like"/>
</dbReference>
<keyword evidence="3" id="KW-0328">Glycosyltransferase</keyword>
<reference evidence="8" key="1">
    <citation type="submission" date="2018-06" db="EMBL/GenBank/DDBJ databases">
        <authorList>
            <person name="Zhirakovskaya E."/>
        </authorList>
    </citation>
    <scope>NUCLEOTIDE SEQUENCE</scope>
</reference>
<gene>
    <name evidence="8" type="ORF">MNBD_ALPHA05-240</name>
</gene>
<name>A0A3B0SGW3_9ZZZZ</name>
<dbReference type="Gene3D" id="3.90.550.10">
    <property type="entry name" value="Spore Coat Polysaccharide Biosynthesis Protein SpsA, Chain A"/>
    <property type="match status" value="1"/>
</dbReference>
<evidence type="ECO:0000313" key="8">
    <source>
        <dbReference type="EMBL" id="VAW00029.1"/>
    </source>
</evidence>
<keyword evidence="4" id="KW-0808">Transferase</keyword>
<dbReference type="InterPro" id="IPR029044">
    <property type="entry name" value="Nucleotide-diphossugar_trans"/>
</dbReference>
<keyword evidence="6" id="KW-1133">Transmembrane helix</keyword>
<dbReference type="GO" id="GO:0016757">
    <property type="term" value="F:glycosyltransferase activity"/>
    <property type="evidence" value="ECO:0007669"/>
    <property type="project" value="UniProtKB-KW"/>
</dbReference>
<dbReference type="GO" id="GO:0005886">
    <property type="term" value="C:plasma membrane"/>
    <property type="evidence" value="ECO:0007669"/>
    <property type="project" value="UniProtKB-SubCell"/>
</dbReference>
<feature type="transmembrane region" description="Helical" evidence="6">
    <location>
        <begin position="294"/>
        <end position="322"/>
    </location>
</feature>
<sequence>MKNTLKLAVIIPAYNAAATLEACLGGIAASIRKPDEIIVYNDGSTDSTVEIAKRFGAKVITGKKRAMGPAFGRNVAAHSTDADLLVFIDADVQVHPDSIKILESAFLDAHNVAAAFGSYDDAPSSRKIAALYANLRHHYVHQNSQSEATTFWSGFGAVRRCSFLAVGGFDLQFSEPSVEDIELGLRIRRNEGRILLIPQAQAKHCKDWGLFQLWRTDIFARAIPWSKMIVSGKTNGADLNTSIRERITSVVAHSVWVLGILSMLMPGITFALIAAVILFIGLNKNFFALLARQGGALLLLNGIVLHWFYYLYASIAFVLVSITHRKPLKPHKVEHVAGE</sequence>
<keyword evidence="5 6" id="KW-0472">Membrane</keyword>
<dbReference type="PANTHER" id="PTHR43646:SF2">
    <property type="entry name" value="GLYCOSYLTRANSFERASE 2-LIKE DOMAIN-CONTAINING PROTEIN"/>
    <property type="match status" value="1"/>
</dbReference>
<evidence type="ECO:0000256" key="5">
    <source>
        <dbReference type="ARBA" id="ARBA00023136"/>
    </source>
</evidence>
<proteinExistence type="predicted"/>
<evidence type="ECO:0000259" key="7">
    <source>
        <dbReference type="Pfam" id="PF00535"/>
    </source>
</evidence>
<keyword evidence="6" id="KW-0812">Transmembrane</keyword>
<evidence type="ECO:0000256" key="3">
    <source>
        <dbReference type="ARBA" id="ARBA00022676"/>
    </source>
</evidence>
<dbReference type="EMBL" id="UOEH01000294">
    <property type="protein sequence ID" value="VAW00029.1"/>
    <property type="molecule type" value="Genomic_DNA"/>
</dbReference>
<accession>A0A3B0SGW3</accession>
<dbReference type="PANTHER" id="PTHR43646">
    <property type="entry name" value="GLYCOSYLTRANSFERASE"/>
    <property type="match status" value="1"/>
</dbReference>
<dbReference type="AlphaFoldDB" id="A0A3B0SGW3"/>
<feature type="transmembrane region" description="Helical" evidence="6">
    <location>
        <begin position="255"/>
        <end position="282"/>
    </location>
</feature>
<dbReference type="SUPFAM" id="SSF53448">
    <property type="entry name" value="Nucleotide-diphospho-sugar transferases"/>
    <property type="match status" value="1"/>
</dbReference>
<feature type="domain" description="Glycosyltransferase 2-like" evidence="7">
    <location>
        <begin position="9"/>
        <end position="163"/>
    </location>
</feature>